<feature type="transmembrane region" description="Helical" evidence="1">
    <location>
        <begin position="12"/>
        <end position="35"/>
    </location>
</feature>
<gene>
    <name evidence="2" type="ORF">GC093_13380</name>
</gene>
<keyword evidence="1" id="KW-0472">Membrane</keyword>
<dbReference type="RefSeq" id="WP_171652404.1">
    <property type="nucleotide sequence ID" value="NZ_WHOD01000055.1"/>
</dbReference>
<protein>
    <recommendedName>
        <fullName evidence="4">DUF4129 domain-containing protein</fullName>
    </recommendedName>
</protein>
<evidence type="ECO:0000313" key="3">
    <source>
        <dbReference type="Proteomes" id="UP000641588"/>
    </source>
</evidence>
<sequence>MKLTFWKGMGSSVLKGTVELLLGLPLLLMLAVYLLPNDVSMWLWVLSLMFSYAVGYTGGSLLSLRKRYQLFFFIIIMGALAAYLIFGTSYGFYLGMPIAALLVARGVRFVTVPWDVVFPVSFYGIGLVVYFICSLVWSFVPILQPYSSLLLWGGLASLAITLLMTNQSNMKQETLSGDKEPVLAAAVVWQNRVLVLIVLGLILIVVGFRKLQQAVLWLKEQLLAWLRELLSRNPEPPPADKVEQAPKDFGGLGEAGEAAPWLVWLEKIFMILVEVAIVVLLLIMLYWVAKRLSKLMKTLYLKMMDILSRKEIRKGVGGYEDNVESLMDWQALRDQLTARMKGWLPRKSEPREKWEDMKDNRERVRYLYRNWIRKSVEEGYLPQRFLTPKETTKDIQRWANNKLQSPESLISLYEQARYGDKLAEDSEIIHLKQAVDRNKQS</sequence>
<dbReference type="AlphaFoldDB" id="A0A972H0Y2"/>
<feature type="transmembrane region" description="Helical" evidence="1">
    <location>
        <begin position="268"/>
        <end position="289"/>
    </location>
</feature>
<reference evidence="2" key="1">
    <citation type="submission" date="2019-10" db="EMBL/GenBank/DDBJ databases">
        <title>Description of Paenibacillus glebae sp. nov.</title>
        <authorList>
            <person name="Carlier A."/>
            <person name="Qi S."/>
        </authorList>
    </citation>
    <scope>NUCLEOTIDE SEQUENCE</scope>
    <source>
        <strain evidence="2">LMG 31456</strain>
    </source>
</reference>
<evidence type="ECO:0000313" key="2">
    <source>
        <dbReference type="EMBL" id="NOU94201.1"/>
    </source>
</evidence>
<feature type="transmembrane region" description="Helical" evidence="1">
    <location>
        <begin position="41"/>
        <end position="61"/>
    </location>
</feature>
<feature type="transmembrane region" description="Helical" evidence="1">
    <location>
        <begin position="122"/>
        <end position="140"/>
    </location>
</feature>
<feature type="transmembrane region" description="Helical" evidence="1">
    <location>
        <begin position="146"/>
        <end position="165"/>
    </location>
</feature>
<feature type="transmembrane region" description="Helical" evidence="1">
    <location>
        <begin position="68"/>
        <end position="86"/>
    </location>
</feature>
<evidence type="ECO:0008006" key="4">
    <source>
        <dbReference type="Google" id="ProtNLM"/>
    </source>
</evidence>
<name>A0A972H0Y2_9BACL</name>
<keyword evidence="3" id="KW-1185">Reference proteome</keyword>
<accession>A0A972H0Y2</accession>
<keyword evidence="1" id="KW-0812">Transmembrane</keyword>
<evidence type="ECO:0000256" key="1">
    <source>
        <dbReference type="SAM" id="Phobius"/>
    </source>
</evidence>
<comment type="caution">
    <text evidence="2">The sequence shown here is derived from an EMBL/GenBank/DDBJ whole genome shotgun (WGS) entry which is preliminary data.</text>
</comment>
<feature type="transmembrane region" description="Helical" evidence="1">
    <location>
        <begin position="186"/>
        <end position="208"/>
    </location>
</feature>
<keyword evidence="1" id="KW-1133">Transmembrane helix</keyword>
<dbReference type="EMBL" id="WHOD01000055">
    <property type="protein sequence ID" value="NOU94201.1"/>
    <property type="molecule type" value="Genomic_DNA"/>
</dbReference>
<proteinExistence type="predicted"/>
<organism evidence="2 3">
    <name type="scientific">Paenibacillus foliorum</name>
    <dbReference type="NCBI Taxonomy" id="2654974"/>
    <lineage>
        <taxon>Bacteria</taxon>
        <taxon>Bacillati</taxon>
        <taxon>Bacillota</taxon>
        <taxon>Bacilli</taxon>
        <taxon>Bacillales</taxon>
        <taxon>Paenibacillaceae</taxon>
        <taxon>Paenibacillus</taxon>
    </lineage>
</organism>
<dbReference type="Proteomes" id="UP000641588">
    <property type="component" value="Unassembled WGS sequence"/>
</dbReference>